<sequence length="108" mass="12152">MRPGGDAYKPAMDIPTRLELLNEGEIPAGIEDPATWAARLLEWRRDHGLDPTLDAGVWLAWADWSLSRLRYRAAYADAQAALELRPGWPPAVELRRRIELRAGTHGLL</sequence>
<protein>
    <recommendedName>
        <fullName evidence="3">Tetratricopeptide repeat protein</fullName>
    </recommendedName>
</protein>
<evidence type="ECO:0008006" key="3">
    <source>
        <dbReference type="Google" id="ProtNLM"/>
    </source>
</evidence>
<evidence type="ECO:0000313" key="2">
    <source>
        <dbReference type="Proteomes" id="UP000193664"/>
    </source>
</evidence>
<name>A0A1X2ZMX8_BIFAD</name>
<comment type="caution">
    <text evidence="1">The sequence shown here is derived from an EMBL/GenBank/DDBJ whole genome shotgun (WGS) entry which is preliminary data.</text>
</comment>
<dbReference type="EMBL" id="LNKF01000002">
    <property type="protein sequence ID" value="OSG95778.1"/>
    <property type="molecule type" value="Genomic_DNA"/>
</dbReference>
<accession>A0A1X2ZMX8</accession>
<evidence type="ECO:0000313" key="1">
    <source>
        <dbReference type="EMBL" id="OSG95778.1"/>
    </source>
</evidence>
<organism evidence="1 2">
    <name type="scientific">Bifidobacterium adolescentis</name>
    <dbReference type="NCBI Taxonomy" id="1680"/>
    <lineage>
        <taxon>Bacteria</taxon>
        <taxon>Bacillati</taxon>
        <taxon>Actinomycetota</taxon>
        <taxon>Actinomycetes</taxon>
        <taxon>Bifidobacteriales</taxon>
        <taxon>Bifidobacteriaceae</taxon>
        <taxon>Bifidobacterium</taxon>
    </lineage>
</organism>
<reference evidence="1 2" key="1">
    <citation type="journal article" date="2016" name="Sci. Rep.">
        <title>Evaluation of genetic diversity among strains of the human gut commensal Bifidobacterium adolescentis.</title>
        <authorList>
            <person name="Duranti S."/>
            <person name="Milani C."/>
            <person name="Lugli G.A."/>
            <person name="Mancabelli L."/>
            <person name="Turroni F."/>
            <person name="Ferrario C."/>
            <person name="Mangifesta M."/>
            <person name="Viappiani A."/>
            <person name="Sanchez B."/>
            <person name="Margolles A."/>
            <person name="van Sinderen D."/>
            <person name="Ventura M."/>
        </authorList>
    </citation>
    <scope>NUCLEOTIDE SEQUENCE [LARGE SCALE GENOMIC DNA]</scope>
    <source>
        <strain evidence="1 2">AD2-8</strain>
    </source>
</reference>
<dbReference type="AlphaFoldDB" id="A0A1X2ZMX8"/>
<dbReference type="Proteomes" id="UP000193664">
    <property type="component" value="Unassembled WGS sequence"/>
</dbReference>
<gene>
    <name evidence="1" type="ORF">AD0028_1018</name>
</gene>
<proteinExistence type="predicted"/>